<evidence type="ECO:0000256" key="7">
    <source>
        <dbReference type="ARBA" id="ARBA00023237"/>
    </source>
</evidence>
<keyword evidence="13" id="KW-1185">Reference proteome</keyword>
<keyword evidence="12" id="KW-0675">Receptor</keyword>
<keyword evidence="7 8" id="KW-0998">Cell outer membrane</keyword>
<evidence type="ECO:0000256" key="5">
    <source>
        <dbReference type="ARBA" id="ARBA00023077"/>
    </source>
</evidence>
<dbReference type="Proteomes" id="UP000007364">
    <property type="component" value="Unassembled WGS sequence"/>
</dbReference>
<comment type="subcellular location">
    <subcellularLocation>
        <location evidence="1 8">Cell outer membrane</location>
        <topology evidence="1 8">Multi-pass membrane protein</topology>
    </subcellularLocation>
</comment>
<keyword evidence="4 8" id="KW-0812">Transmembrane</keyword>
<evidence type="ECO:0000256" key="6">
    <source>
        <dbReference type="ARBA" id="ARBA00023136"/>
    </source>
</evidence>
<dbReference type="SUPFAM" id="SSF49464">
    <property type="entry name" value="Carboxypeptidase regulatory domain-like"/>
    <property type="match status" value="1"/>
</dbReference>
<dbReference type="InterPro" id="IPR023996">
    <property type="entry name" value="TonB-dep_OMP_SusC/RagA"/>
</dbReference>
<evidence type="ECO:0000259" key="11">
    <source>
        <dbReference type="Pfam" id="PF07715"/>
    </source>
</evidence>
<comment type="similarity">
    <text evidence="8 9">Belongs to the TonB-dependent receptor family.</text>
</comment>
<reference evidence="12 13" key="1">
    <citation type="journal article" date="2012" name="J. Bacteriol.">
        <title>Genome Sequence of Galbibacter marinum Type Strain ck-I2-15.</title>
        <authorList>
            <person name="Lai Q."/>
            <person name="Li C."/>
            <person name="Shao Z."/>
        </authorList>
    </citation>
    <scope>NUCLEOTIDE SEQUENCE [LARGE SCALE GENOMIC DNA]</scope>
    <source>
        <strain evidence="13">ck-I2-15</strain>
    </source>
</reference>
<dbReference type="Gene3D" id="2.60.40.1120">
    <property type="entry name" value="Carboxypeptidase-like, regulatory domain"/>
    <property type="match status" value="1"/>
</dbReference>
<dbReference type="OrthoDB" id="9768177at2"/>
<dbReference type="Gene3D" id="2.40.170.20">
    <property type="entry name" value="TonB-dependent receptor, beta-barrel domain"/>
    <property type="match status" value="1"/>
</dbReference>
<dbReference type="FunFam" id="2.60.40.1120:FF:000003">
    <property type="entry name" value="Outer membrane protein Omp121"/>
    <property type="match status" value="1"/>
</dbReference>
<dbReference type="InterPro" id="IPR036942">
    <property type="entry name" value="Beta-barrel_TonB_sf"/>
</dbReference>
<dbReference type="InterPro" id="IPR037066">
    <property type="entry name" value="Plug_dom_sf"/>
</dbReference>
<evidence type="ECO:0000256" key="4">
    <source>
        <dbReference type="ARBA" id="ARBA00022692"/>
    </source>
</evidence>
<comment type="caution">
    <text evidence="12">The sequence shown here is derived from an EMBL/GenBank/DDBJ whole genome shotgun (WGS) entry which is preliminary data.</text>
</comment>
<dbReference type="eggNOG" id="COG1629">
    <property type="taxonomic scope" value="Bacteria"/>
</dbReference>
<dbReference type="Gene3D" id="2.170.130.10">
    <property type="entry name" value="TonB-dependent receptor, plug domain"/>
    <property type="match status" value="1"/>
</dbReference>
<dbReference type="InterPro" id="IPR008969">
    <property type="entry name" value="CarboxyPept-like_regulatory"/>
</dbReference>
<evidence type="ECO:0000256" key="1">
    <source>
        <dbReference type="ARBA" id="ARBA00004571"/>
    </source>
</evidence>
<evidence type="ECO:0000313" key="13">
    <source>
        <dbReference type="Proteomes" id="UP000007364"/>
    </source>
</evidence>
<evidence type="ECO:0000256" key="3">
    <source>
        <dbReference type="ARBA" id="ARBA00022452"/>
    </source>
</evidence>
<name>K2QKV6_9FLAO</name>
<dbReference type="Pfam" id="PF07715">
    <property type="entry name" value="Plug"/>
    <property type="match status" value="1"/>
</dbReference>
<dbReference type="PATRIC" id="fig|555500.3.peg.1772"/>
<protein>
    <submittedName>
        <fullName evidence="12">TonB-dependent receptor plug</fullName>
    </submittedName>
</protein>
<dbReference type="InterPro" id="IPR023997">
    <property type="entry name" value="TonB-dep_OMP_SusC/RagA_CS"/>
</dbReference>
<organism evidence="12 13">
    <name type="scientific">Galbibacter marinus</name>
    <dbReference type="NCBI Taxonomy" id="555500"/>
    <lineage>
        <taxon>Bacteria</taxon>
        <taxon>Pseudomonadati</taxon>
        <taxon>Bacteroidota</taxon>
        <taxon>Flavobacteriia</taxon>
        <taxon>Flavobacteriales</taxon>
        <taxon>Flavobacteriaceae</taxon>
        <taxon>Galbibacter</taxon>
    </lineage>
</organism>
<keyword evidence="5 9" id="KW-0798">TonB box</keyword>
<sequence length="1060" mass="116772">MLLICSLVTSSAFAQSNQISGTVLDELGTPLPGATVLIKGTSTGTQTDFDGNFTIQASSADVLVISYVSYKAQEVVVGSQTSIQVSLELDTAMLDEVVVTGYGKQSRAKLTTSVSKLDTRVMETSTRSNAATALQGTISGLRVTNTTGQPGSTPQIVLRGGTDFNGTGSPLILIDGVPGSFYGLNSDDIASIEVLKDAAATAIYGARSANGVVLVTTKTGTPGRSSINFKQKYSMNHRRETPEYLGAADFIRYNRQAVGYYREAMNNPNAFAAFIDGATGFGTGGNTTDSPFTTQYLTPQNRYLLGYPGWGTVADPLDPSRQILFMENQVGDNIYQSSRTIDNYLSFQGGNDKGTYYLGLGYLDNEGLILGSGFNRISGKFSGTYRISDKFRVNSNIIYTHSNLKTSPLGSDDTVFRRFAGQPPTSRVYNNNPDGSLSDVYNQGTNSGFGNPLYYQDKFVRKNLEQRMQASVGINWDVMDDLELAVTASHFTINNHNDRFNKAYLNGGTLITTRNASTALERTLRNQVTATLNYSKEFGNHTFDLLGGTEFYQDNYFSSWAGTKNSPTDFIYTLNAGSEADGVPSSAETEHRIVSLFGRLNYDFDDKYLLSLTFRQDGSSRLGNDKFGFFPGASFAWNLHRETFFTNSGISDVVTTFKPRVSYGVNGNIEVLGNYQVFGSYGSQGVYDGQTGYANTGLATPDLQWERSTTLNFGLDLGLFNNRVSLIGEYFIRDVKDKLAGLTLPYWTGFSSITTNNGTLRNKGFELQLNADIIRTEDFTWNFGATMASIKNYVVKLPENDNENNRQGGYQIYNPNSGELEWVGGLQEGQRVGNDMIVTYVQDYIYADQAEVDAHADRQDDLLPDAYKRYPGDVAWKDFNGDNIINSYDRKVIGRTTPDFVGGFTTSLNYKGIGLYIKTDFATGHMAYNHIRGKGIAQTQGNLNQDALVLQSWTPENRDTDIPRFVFTDVQGNFFRGNEQTVNSNFWEKADYLALREVTLSYDVPTSVFDEKVQALSLYLTGSNLHYFKSFSGNSPEEGGYQYGEFPMPVTVTLGLNLTF</sequence>
<dbReference type="InterPro" id="IPR012910">
    <property type="entry name" value="Plug_dom"/>
</dbReference>
<dbReference type="STRING" id="555500.I215_08556"/>
<dbReference type="NCBIfam" id="TIGR04056">
    <property type="entry name" value="OMP_RagA_SusC"/>
    <property type="match status" value="1"/>
</dbReference>
<keyword evidence="2 8" id="KW-0813">Transport</keyword>
<dbReference type="AlphaFoldDB" id="K2QKV6"/>
<dbReference type="EMBL" id="AMSG01000009">
    <property type="protein sequence ID" value="EKF55282.1"/>
    <property type="molecule type" value="Genomic_DNA"/>
</dbReference>
<dbReference type="NCBIfam" id="TIGR04057">
    <property type="entry name" value="SusC_RagA_signa"/>
    <property type="match status" value="1"/>
</dbReference>
<dbReference type="InterPro" id="IPR039426">
    <property type="entry name" value="TonB-dep_rcpt-like"/>
</dbReference>
<dbReference type="Pfam" id="PF00593">
    <property type="entry name" value="TonB_dep_Rec_b-barrel"/>
    <property type="match status" value="1"/>
</dbReference>
<dbReference type="PROSITE" id="PS52016">
    <property type="entry name" value="TONB_DEPENDENT_REC_3"/>
    <property type="match status" value="1"/>
</dbReference>
<feature type="domain" description="TonB-dependent receptor-like beta-barrel" evidence="10">
    <location>
        <begin position="427"/>
        <end position="850"/>
    </location>
</feature>
<dbReference type="SUPFAM" id="SSF56935">
    <property type="entry name" value="Porins"/>
    <property type="match status" value="1"/>
</dbReference>
<evidence type="ECO:0000256" key="2">
    <source>
        <dbReference type="ARBA" id="ARBA00022448"/>
    </source>
</evidence>
<evidence type="ECO:0000259" key="10">
    <source>
        <dbReference type="Pfam" id="PF00593"/>
    </source>
</evidence>
<dbReference type="Pfam" id="PF13715">
    <property type="entry name" value="CarbopepD_reg_2"/>
    <property type="match status" value="1"/>
</dbReference>
<evidence type="ECO:0000256" key="8">
    <source>
        <dbReference type="PROSITE-ProRule" id="PRU01360"/>
    </source>
</evidence>
<evidence type="ECO:0000313" key="12">
    <source>
        <dbReference type="EMBL" id="EKF55282.1"/>
    </source>
</evidence>
<keyword evidence="3 8" id="KW-1134">Transmembrane beta strand</keyword>
<feature type="domain" description="TonB-dependent receptor plug" evidence="11">
    <location>
        <begin position="109"/>
        <end position="212"/>
    </location>
</feature>
<keyword evidence="6 8" id="KW-0472">Membrane</keyword>
<proteinExistence type="inferred from homology"/>
<dbReference type="InterPro" id="IPR000531">
    <property type="entry name" value="Beta-barrel_TonB"/>
</dbReference>
<dbReference type="GO" id="GO:0009279">
    <property type="term" value="C:cell outer membrane"/>
    <property type="evidence" value="ECO:0007669"/>
    <property type="project" value="UniProtKB-SubCell"/>
</dbReference>
<evidence type="ECO:0000256" key="9">
    <source>
        <dbReference type="RuleBase" id="RU003357"/>
    </source>
</evidence>
<gene>
    <name evidence="12" type="ORF">I215_08556</name>
</gene>
<accession>K2QKV6</accession>